<proteinExistence type="predicted"/>
<evidence type="ECO:0000313" key="2">
    <source>
        <dbReference type="Proteomes" id="UP000034078"/>
    </source>
</evidence>
<evidence type="ECO:0000313" key="1">
    <source>
        <dbReference type="EMBL" id="KKT99095.1"/>
    </source>
</evidence>
<organism evidence="1 2">
    <name type="scientific">Candidatus Collierbacteria bacterium GW2011_GWB2_45_17</name>
    <dbReference type="NCBI Taxonomy" id="1618388"/>
    <lineage>
        <taxon>Bacteria</taxon>
        <taxon>Candidatus Collieribacteriota</taxon>
    </lineage>
</organism>
<comment type="caution">
    <text evidence="1">The sequence shown here is derived from an EMBL/GenBank/DDBJ whole genome shotgun (WGS) entry which is preliminary data.</text>
</comment>
<name>A0A837IJS4_9BACT</name>
<protein>
    <submittedName>
        <fullName evidence="1">Uncharacterized protein</fullName>
    </submittedName>
</protein>
<accession>A0A837IJS4</accession>
<dbReference type="AlphaFoldDB" id="A0A837IJS4"/>
<reference evidence="1 2" key="1">
    <citation type="journal article" date="2015" name="Nature">
        <title>rRNA introns, odd ribosomes, and small enigmatic genomes across a large radiation of phyla.</title>
        <authorList>
            <person name="Brown C.T."/>
            <person name="Hug L.A."/>
            <person name="Thomas B.C."/>
            <person name="Sharon I."/>
            <person name="Castelle C.J."/>
            <person name="Singh A."/>
            <person name="Wilkins M.J."/>
            <person name="Williams K.H."/>
            <person name="Banfield J.F."/>
        </authorList>
    </citation>
    <scope>NUCLEOTIDE SEQUENCE [LARGE SCALE GENOMIC DNA]</scope>
</reference>
<gene>
    <name evidence="1" type="ORF">UX01_C0013G0014</name>
</gene>
<sequence length="78" mass="8349">MLEPGGTEENFFGLSVDLDDERVFTGVHRIKRNLPDDTNSGFNILGFDGGCVAKLTGTGEIGDGDGFIKVDTQRASLD</sequence>
<dbReference type="Proteomes" id="UP000034078">
    <property type="component" value="Unassembled WGS sequence"/>
</dbReference>
<dbReference type="EMBL" id="LCKO01000013">
    <property type="protein sequence ID" value="KKT99095.1"/>
    <property type="molecule type" value="Genomic_DNA"/>
</dbReference>